<dbReference type="PANTHER" id="PTHR10204">
    <property type="entry name" value="NAD P H OXIDOREDUCTASE-RELATED"/>
    <property type="match status" value="1"/>
</dbReference>
<sequence length="197" mass="22458">MAHRKILVLDGHPAATSLSRHLTESYAETARSAEHEVALRHLSDLTFDMDFEHSHYRDAKPLEPDLQDIMDQLVWADHFVLVTPLWWGGLPAKLKALFDRAFLPGLAFDTRKTNWMGMPAPLLSGRTAQLIVTADTPGWFQRFAYQSAVQRATHRQILRFVGMRPRRSLWFSGASQANERQVSGWRRKVERAALAVA</sequence>
<evidence type="ECO:0000256" key="2">
    <source>
        <dbReference type="ARBA" id="ARBA00023002"/>
    </source>
</evidence>
<dbReference type="EC" id="1.-.-.-" evidence="4"/>
<dbReference type="EMBL" id="JBHTMU010000009">
    <property type="protein sequence ID" value="MFD1342182.1"/>
    <property type="molecule type" value="Genomic_DNA"/>
</dbReference>
<keyword evidence="2 4" id="KW-0560">Oxidoreductase</keyword>
<dbReference type="Gene3D" id="3.40.50.360">
    <property type="match status" value="1"/>
</dbReference>
<feature type="domain" description="Flavodoxin-like fold" evidence="3">
    <location>
        <begin position="5"/>
        <end position="182"/>
    </location>
</feature>
<gene>
    <name evidence="4" type="ORF">ACFQ4E_07115</name>
</gene>
<reference evidence="5" key="1">
    <citation type="journal article" date="2019" name="Int. J. Syst. Evol. Microbiol.">
        <title>The Global Catalogue of Microorganisms (GCM) 10K type strain sequencing project: providing services to taxonomists for standard genome sequencing and annotation.</title>
        <authorList>
            <consortium name="The Broad Institute Genomics Platform"/>
            <consortium name="The Broad Institute Genome Sequencing Center for Infectious Disease"/>
            <person name="Wu L."/>
            <person name="Ma J."/>
        </authorList>
    </citation>
    <scope>NUCLEOTIDE SEQUENCE [LARGE SCALE GENOMIC DNA]</scope>
    <source>
        <strain evidence="5">CCUG 62953</strain>
    </source>
</reference>
<dbReference type="PANTHER" id="PTHR10204:SF34">
    <property type="entry name" value="NAD(P)H DEHYDROGENASE [QUINONE] 1 ISOFORM 1"/>
    <property type="match status" value="1"/>
</dbReference>
<dbReference type="Pfam" id="PF02525">
    <property type="entry name" value="Flavodoxin_2"/>
    <property type="match status" value="1"/>
</dbReference>
<comment type="similarity">
    <text evidence="1">Belongs to the NAD(P)H dehydrogenase (quinone) family.</text>
</comment>
<dbReference type="EC" id="1.6.99.-" evidence="4"/>
<name>A0ABW3ZHF3_9RHOB</name>
<dbReference type="InterPro" id="IPR029039">
    <property type="entry name" value="Flavoprotein-like_sf"/>
</dbReference>
<accession>A0ABW3ZHF3</accession>
<dbReference type="RefSeq" id="WP_386802244.1">
    <property type="nucleotide sequence ID" value="NZ_JBHTMU010000009.1"/>
</dbReference>
<evidence type="ECO:0000313" key="4">
    <source>
        <dbReference type="EMBL" id="MFD1342182.1"/>
    </source>
</evidence>
<dbReference type="InterPro" id="IPR051545">
    <property type="entry name" value="NAD(P)H_dehydrogenase_qn"/>
</dbReference>
<evidence type="ECO:0000313" key="5">
    <source>
        <dbReference type="Proteomes" id="UP001597135"/>
    </source>
</evidence>
<organism evidence="4 5">
    <name type="scientific">Litorisediminicola beolgyonensis</name>
    <dbReference type="NCBI Taxonomy" id="1173614"/>
    <lineage>
        <taxon>Bacteria</taxon>
        <taxon>Pseudomonadati</taxon>
        <taxon>Pseudomonadota</taxon>
        <taxon>Alphaproteobacteria</taxon>
        <taxon>Rhodobacterales</taxon>
        <taxon>Paracoccaceae</taxon>
        <taxon>Litorisediminicola</taxon>
    </lineage>
</organism>
<proteinExistence type="inferred from homology"/>
<dbReference type="GO" id="GO:0016491">
    <property type="term" value="F:oxidoreductase activity"/>
    <property type="evidence" value="ECO:0007669"/>
    <property type="project" value="UniProtKB-KW"/>
</dbReference>
<keyword evidence="5" id="KW-1185">Reference proteome</keyword>
<protein>
    <submittedName>
        <fullName evidence="4">NAD(P)H-dependent oxidoreductase</fullName>
        <ecNumber evidence="4">1.-.-.-</ecNumber>
        <ecNumber evidence="4">1.6.99.-</ecNumber>
    </submittedName>
</protein>
<dbReference type="SUPFAM" id="SSF52218">
    <property type="entry name" value="Flavoproteins"/>
    <property type="match status" value="1"/>
</dbReference>
<dbReference type="Proteomes" id="UP001597135">
    <property type="component" value="Unassembled WGS sequence"/>
</dbReference>
<evidence type="ECO:0000256" key="1">
    <source>
        <dbReference type="ARBA" id="ARBA00006252"/>
    </source>
</evidence>
<evidence type="ECO:0000259" key="3">
    <source>
        <dbReference type="Pfam" id="PF02525"/>
    </source>
</evidence>
<dbReference type="InterPro" id="IPR003680">
    <property type="entry name" value="Flavodoxin_fold"/>
</dbReference>
<comment type="caution">
    <text evidence="4">The sequence shown here is derived from an EMBL/GenBank/DDBJ whole genome shotgun (WGS) entry which is preliminary data.</text>
</comment>